<name>A0A915BGI6_PARUN</name>
<evidence type="ECO:0000313" key="7">
    <source>
        <dbReference type="Proteomes" id="UP000887569"/>
    </source>
</evidence>
<keyword evidence="2" id="KW-0813">Transport</keyword>
<protein>
    <submittedName>
        <fullName evidence="8">Glutaredoxin domain-containing protein</fullName>
    </submittedName>
</protein>
<sequence length="129" mass="14709">ILSMGNFSSISSRINDAQIRNEVKEYPVVIYTKSSCSYCTKAKALLSDVQIEYEEKDLDAFYSRFPELYQEYVNGLVYVTRQTSVPQVFICGDFIGGFTELNALRVAGRLKDAVDECRDAFEFAKNKTR</sequence>
<dbReference type="PRINTS" id="PR00160">
    <property type="entry name" value="GLUTAREDOXIN"/>
</dbReference>
<evidence type="ECO:0000256" key="3">
    <source>
        <dbReference type="ARBA" id="ARBA00022982"/>
    </source>
</evidence>
<evidence type="ECO:0000256" key="4">
    <source>
        <dbReference type="ARBA" id="ARBA00023157"/>
    </source>
</evidence>
<evidence type="ECO:0000259" key="6">
    <source>
        <dbReference type="Pfam" id="PF00462"/>
    </source>
</evidence>
<dbReference type="InterPro" id="IPR036249">
    <property type="entry name" value="Thioredoxin-like_sf"/>
</dbReference>
<accession>A0A915BGI6</accession>
<dbReference type="GO" id="GO:0015035">
    <property type="term" value="F:protein-disulfide reductase activity"/>
    <property type="evidence" value="ECO:0007669"/>
    <property type="project" value="TreeGrafter"/>
</dbReference>
<organism evidence="7 8">
    <name type="scientific">Parascaris univalens</name>
    <name type="common">Nematode worm</name>
    <dbReference type="NCBI Taxonomy" id="6257"/>
    <lineage>
        <taxon>Eukaryota</taxon>
        <taxon>Metazoa</taxon>
        <taxon>Ecdysozoa</taxon>
        <taxon>Nematoda</taxon>
        <taxon>Chromadorea</taxon>
        <taxon>Rhabditida</taxon>
        <taxon>Spirurina</taxon>
        <taxon>Ascaridomorpha</taxon>
        <taxon>Ascaridoidea</taxon>
        <taxon>Ascarididae</taxon>
        <taxon>Parascaris</taxon>
    </lineage>
</organism>
<dbReference type="CDD" id="cd02066">
    <property type="entry name" value="GRX_family"/>
    <property type="match status" value="1"/>
</dbReference>
<evidence type="ECO:0000256" key="5">
    <source>
        <dbReference type="ARBA" id="ARBA00023284"/>
    </source>
</evidence>
<dbReference type="Proteomes" id="UP000887569">
    <property type="component" value="Unplaced"/>
</dbReference>
<dbReference type="PANTHER" id="PTHR46679">
    <property type="match status" value="1"/>
</dbReference>
<dbReference type="PANTHER" id="PTHR46679:SF1">
    <property type="entry name" value="GLUTAREDOXIN-2, MITOCHONDRIAL"/>
    <property type="match status" value="1"/>
</dbReference>
<dbReference type="GO" id="GO:0005739">
    <property type="term" value="C:mitochondrion"/>
    <property type="evidence" value="ECO:0007669"/>
    <property type="project" value="TreeGrafter"/>
</dbReference>
<keyword evidence="5" id="KW-0676">Redox-active center</keyword>
<dbReference type="InterPro" id="IPR002109">
    <property type="entry name" value="Glutaredoxin"/>
</dbReference>
<evidence type="ECO:0000256" key="2">
    <source>
        <dbReference type="ARBA" id="ARBA00022448"/>
    </source>
</evidence>
<dbReference type="SUPFAM" id="SSF52833">
    <property type="entry name" value="Thioredoxin-like"/>
    <property type="match status" value="1"/>
</dbReference>
<dbReference type="Gene3D" id="3.40.30.10">
    <property type="entry name" value="Glutaredoxin"/>
    <property type="match status" value="1"/>
</dbReference>
<dbReference type="AlphaFoldDB" id="A0A915BGI6"/>
<dbReference type="InterPro" id="IPR014025">
    <property type="entry name" value="Glutaredoxin_subgr"/>
</dbReference>
<dbReference type="WBParaSite" id="PgR038X_g081_t01">
    <property type="protein sequence ID" value="PgR038X_g081_t01"/>
    <property type="gene ID" value="PgR038X_g081"/>
</dbReference>
<proteinExistence type="inferred from homology"/>
<comment type="similarity">
    <text evidence="1">Belongs to the glutaredoxin family.</text>
</comment>
<evidence type="ECO:0000256" key="1">
    <source>
        <dbReference type="ARBA" id="ARBA00007787"/>
    </source>
</evidence>
<keyword evidence="7" id="KW-1185">Reference proteome</keyword>
<keyword evidence="4" id="KW-1015">Disulfide bond</keyword>
<dbReference type="Pfam" id="PF00462">
    <property type="entry name" value="Glutaredoxin"/>
    <property type="match status" value="1"/>
</dbReference>
<dbReference type="PROSITE" id="PS51354">
    <property type="entry name" value="GLUTAREDOXIN_2"/>
    <property type="match status" value="1"/>
</dbReference>
<evidence type="ECO:0000313" key="8">
    <source>
        <dbReference type="WBParaSite" id="PgR038X_g081_t01"/>
    </source>
</evidence>
<feature type="domain" description="Glutaredoxin" evidence="6">
    <location>
        <begin position="28"/>
        <end position="95"/>
    </location>
</feature>
<keyword evidence="3" id="KW-0249">Electron transport</keyword>
<reference evidence="8" key="1">
    <citation type="submission" date="2022-11" db="UniProtKB">
        <authorList>
            <consortium name="WormBaseParasite"/>
        </authorList>
    </citation>
    <scope>IDENTIFICATION</scope>
</reference>